<organism evidence="2 3">
    <name type="scientific">Verticillium dahliae</name>
    <name type="common">Verticillium wilt</name>
    <dbReference type="NCBI Taxonomy" id="27337"/>
    <lineage>
        <taxon>Eukaryota</taxon>
        <taxon>Fungi</taxon>
        <taxon>Dikarya</taxon>
        <taxon>Ascomycota</taxon>
        <taxon>Pezizomycotina</taxon>
        <taxon>Sordariomycetes</taxon>
        <taxon>Hypocreomycetidae</taxon>
        <taxon>Glomerellales</taxon>
        <taxon>Plectosphaerellaceae</taxon>
        <taxon>Verticillium</taxon>
    </lineage>
</organism>
<protein>
    <recommendedName>
        <fullName evidence="4">Chromo domain-containing protein</fullName>
    </recommendedName>
</protein>
<reference evidence="2 3" key="1">
    <citation type="submission" date="2018-12" db="EMBL/GenBank/DDBJ databases">
        <title>Genome of Verticillium dahliae isolate Getta Getta.</title>
        <authorList>
            <person name="Gardiner D.M."/>
        </authorList>
    </citation>
    <scope>NUCLEOTIDE SEQUENCE [LARGE SCALE GENOMIC DNA]</scope>
    <source>
        <strain evidence="2 3">Getta Getta</strain>
    </source>
</reference>
<feature type="region of interest" description="Disordered" evidence="1">
    <location>
        <begin position="1"/>
        <end position="28"/>
    </location>
</feature>
<evidence type="ECO:0000313" key="3">
    <source>
        <dbReference type="Proteomes" id="UP000288725"/>
    </source>
</evidence>
<feature type="compositionally biased region" description="Polar residues" evidence="1">
    <location>
        <begin position="9"/>
        <end position="21"/>
    </location>
</feature>
<evidence type="ECO:0008006" key="4">
    <source>
        <dbReference type="Google" id="ProtNLM"/>
    </source>
</evidence>
<dbReference type="EMBL" id="RSDZ01000127">
    <property type="protein sequence ID" value="RXG42544.1"/>
    <property type="molecule type" value="Genomic_DNA"/>
</dbReference>
<name>A0A444RN97_VERDA</name>
<proteinExistence type="predicted"/>
<dbReference type="Proteomes" id="UP000288725">
    <property type="component" value="Chromosome 3"/>
</dbReference>
<evidence type="ECO:0000256" key="1">
    <source>
        <dbReference type="SAM" id="MobiDB-lite"/>
    </source>
</evidence>
<gene>
    <name evidence="2" type="ORF">VDGE_30208</name>
</gene>
<sequence>MDDDINDHGCQQVQGTSTGLEQGQDADLTAEKEWETTELIGREVINGKVYYFVHWMATLVPEDEISAPKLIGRAYRDFTDITALVADD</sequence>
<comment type="caution">
    <text evidence="2">The sequence shown here is derived from an EMBL/GenBank/DDBJ whole genome shotgun (WGS) entry which is preliminary data.</text>
</comment>
<evidence type="ECO:0000313" key="2">
    <source>
        <dbReference type="EMBL" id="RXG42544.1"/>
    </source>
</evidence>
<dbReference type="AlphaFoldDB" id="A0A444RN97"/>
<accession>A0A444RN97</accession>